<dbReference type="EC" id="2.1.1.176" evidence="7"/>
<accession>A0A517XYE6</accession>
<name>A0A517XYE6_9BACT</name>
<dbReference type="Proteomes" id="UP000319576">
    <property type="component" value="Chromosome"/>
</dbReference>
<evidence type="ECO:0000313" key="8">
    <source>
        <dbReference type="Proteomes" id="UP000319576"/>
    </source>
</evidence>
<dbReference type="KEGG" id="uli:ETAA1_45110"/>
<dbReference type="GO" id="GO:0006355">
    <property type="term" value="P:regulation of DNA-templated transcription"/>
    <property type="evidence" value="ECO:0007669"/>
    <property type="project" value="InterPro"/>
</dbReference>
<dbReference type="SUPFAM" id="SSF48013">
    <property type="entry name" value="NusB-like"/>
    <property type="match status" value="1"/>
</dbReference>
<evidence type="ECO:0000256" key="4">
    <source>
        <dbReference type="ARBA" id="ARBA00022884"/>
    </source>
</evidence>
<dbReference type="RefSeq" id="WP_145242338.1">
    <property type="nucleotide sequence ID" value="NZ_CP036273.1"/>
</dbReference>
<dbReference type="InterPro" id="IPR001678">
    <property type="entry name" value="MeTrfase_RsmB-F_NOP2_dom"/>
</dbReference>
<dbReference type="PANTHER" id="PTHR22807">
    <property type="entry name" value="NOP2 YEAST -RELATED NOL1/NOP2/FMU SUN DOMAIN-CONTAINING"/>
    <property type="match status" value="1"/>
</dbReference>
<evidence type="ECO:0000256" key="2">
    <source>
        <dbReference type="ARBA" id="ARBA00022679"/>
    </source>
</evidence>
<evidence type="ECO:0000259" key="6">
    <source>
        <dbReference type="PROSITE" id="PS51686"/>
    </source>
</evidence>
<evidence type="ECO:0000256" key="5">
    <source>
        <dbReference type="PROSITE-ProRule" id="PRU01023"/>
    </source>
</evidence>
<comment type="similarity">
    <text evidence="5">Belongs to the class I-like SAM-binding methyltransferase superfamily. RsmB/NOP family.</text>
</comment>
<keyword evidence="4 5" id="KW-0694">RNA-binding</keyword>
<dbReference type="SUPFAM" id="SSF53335">
    <property type="entry name" value="S-adenosyl-L-methionine-dependent methyltransferases"/>
    <property type="match status" value="1"/>
</dbReference>
<proteinExistence type="inferred from homology"/>
<dbReference type="Pfam" id="PF01189">
    <property type="entry name" value="Methyltr_RsmB-F"/>
    <property type="match status" value="1"/>
</dbReference>
<sequence length="459" mass="50150">MTARQAAADILHRSVSRDGFVADLIDDQLARAPLSPQDRRFVTQLVFGVVRRRATLDALVRPFVNRAPSTVDDRLWDVLHLGAFQLAFLTHVPKHAAVNETVSLAAHVGLPQATGFVNGVLRRVADLITDAFTETPGPAALPFDAGAEPRFRVLAVPMLPDPVADPVGYLAAGFSWPKWLATRWHARYGDWEAARLGFWFNAAPPLWVRTNKLRTDRESYRLQLAAAMIDAEPGSHPQSLRFAEHHPVRDLPGYAAGDFAVQDHSSMLVASALNPQPGNRILDLCAAPGGKTTHLAELADNRAKIVACDPDARRLETVTALCQRLGIKGVETVQLKEGGDPPAGPFDAALVDVPCSNTGVLGRRPEVRWRLKPTEFEHLIRLQTKLLIQAVERVKPGGVVVYSTCSIEPDENEGVVAVVVRALRGLTLEAEHHSVPGRPSDGGYWARLRVPRVAPHPRS</sequence>
<protein>
    <submittedName>
        <fullName evidence="7">Ribosomal RNA small subunit methyltransferase B</fullName>
        <ecNumber evidence="7">2.1.1.176</ecNumber>
    </submittedName>
</protein>
<dbReference type="InterPro" id="IPR006027">
    <property type="entry name" value="NusB_RsmB_TIM44"/>
</dbReference>
<dbReference type="InterPro" id="IPR035926">
    <property type="entry name" value="NusB-like_sf"/>
</dbReference>
<dbReference type="InterPro" id="IPR029063">
    <property type="entry name" value="SAM-dependent_MTases_sf"/>
</dbReference>
<dbReference type="CDD" id="cd02440">
    <property type="entry name" value="AdoMet_MTases"/>
    <property type="match status" value="1"/>
</dbReference>
<dbReference type="Pfam" id="PF22458">
    <property type="entry name" value="RsmF-B_ferredox"/>
    <property type="match status" value="1"/>
</dbReference>
<dbReference type="AlphaFoldDB" id="A0A517XYE6"/>
<dbReference type="InterPro" id="IPR023267">
    <property type="entry name" value="RCMT"/>
</dbReference>
<dbReference type="GO" id="GO:0008173">
    <property type="term" value="F:RNA methyltransferase activity"/>
    <property type="evidence" value="ECO:0007669"/>
    <property type="project" value="InterPro"/>
</dbReference>
<feature type="domain" description="SAM-dependent MTase RsmB/NOP-type" evidence="6">
    <location>
        <begin position="196"/>
        <end position="459"/>
    </location>
</feature>
<dbReference type="OrthoDB" id="9810297at2"/>
<keyword evidence="2 5" id="KW-0808">Transferase</keyword>
<feature type="binding site" evidence="5">
    <location>
        <begin position="285"/>
        <end position="291"/>
    </location>
    <ligand>
        <name>S-adenosyl-L-methionine</name>
        <dbReference type="ChEBI" id="CHEBI:59789"/>
    </ligand>
</feature>
<dbReference type="GO" id="GO:0003723">
    <property type="term" value="F:RNA binding"/>
    <property type="evidence" value="ECO:0007669"/>
    <property type="project" value="UniProtKB-UniRule"/>
</dbReference>
<gene>
    <name evidence="7" type="primary">rsmB</name>
    <name evidence="7" type="ORF">ETAA1_45110</name>
</gene>
<evidence type="ECO:0000313" key="7">
    <source>
        <dbReference type="EMBL" id="QDU22529.1"/>
    </source>
</evidence>
<dbReference type="PRINTS" id="PR02008">
    <property type="entry name" value="RCMTFAMILY"/>
</dbReference>
<reference evidence="7 8" key="1">
    <citation type="submission" date="2019-02" db="EMBL/GenBank/DDBJ databases">
        <title>Deep-cultivation of Planctomycetes and their phenomic and genomic characterization uncovers novel biology.</title>
        <authorList>
            <person name="Wiegand S."/>
            <person name="Jogler M."/>
            <person name="Boedeker C."/>
            <person name="Pinto D."/>
            <person name="Vollmers J."/>
            <person name="Rivas-Marin E."/>
            <person name="Kohn T."/>
            <person name="Peeters S.H."/>
            <person name="Heuer A."/>
            <person name="Rast P."/>
            <person name="Oberbeckmann S."/>
            <person name="Bunk B."/>
            <person name="Jeske O."/>
            <person name="Meyerdierks A."/>
            <person name="Storesund J.E."/>
            <person name="Kallscheuer N."/>
            <person name="Luecker S."/>
            <person name="Lage O.M."/>
            <person name="Pohl T."/>
            <person name="Merkel B.J."/>
            <person name="Hornburger P."/>
            <person name="Mueller R.-W."/>
            <person name="Bruemmer F."/>
            <person name="Labrenz M."/>
            <person name="Spormann A.M."/>
            <person name="Op den Camp H."/>
            <person name="Overmann J."/>
            <person name="Amann R."/>
            <person name="Jetten M.S.M."/>
            <person name="Mascher T."/>
            <person name="Medema M.H."/>
            <person name="Devos D.P."/>
            <person name="Kaster A.-K."/>
            <person name="Ovreas L."/>
            <person name="Rohde M."/>
            <person name="Galperin M.Y."/>
            <person name="Jogler C."/>
        </authorList>
    </citation>
    <scope>NUCLEOTIDE SEQUENCE [LARGE SCALE GENOMIC DNA]</scope>
    <source>
        <strain evidence="7 8">ETA_A1</strain>
    </source>
</reference>
<dbReference type="Gene3D" id="3.40.50.150">
    <property type="entry name" value="Vaccinia Virus protein VP39"/>
    <property type="match status" value="1"/>
</dbReference>
<keyword evidence="3 5" id="KW-0949">S-adenosyl-L-methionine</keyword>
<keyword evidence="1 5" id="KW-0489">Methyltransferase</keyword>
<dbReference type="NCBIfam" id="NF011494">
    <property type="entry name" value="PRK14902.1"/>
    <property type="match status" value="1"/>
</dbReference>
<dbReference type="InterPro" id="IPR054728">
    <property type="entry name" value="RsmB-like_ferredoxin"/>
</dbReference>
<keyword evidence="8" id="KW-1185">Reference proteome</keyword>
<dbReference type="PROSITE" id="PS51686">
    <property type="entry name" value="SAM_MT_RSMB_NOP"/>
    <property type="match status" value="1"/>
</dbReference>
<dbReference type="PANTHER" id="PTHR22807:SF61">
    <property type="entry name" value="NOL1_NOP2_SUN FAMILY PROTEIN _ ANTITERMINATION NUSB DOMAIN-CONTAINING PROTEIN"/>
    <property type="match status" value="1"/>
</dbReference>
<dbReference type="Gene3D" id="1.10.940.10">
    <property type="entry name" value="NusB-like"/>
    <property type="match status" value="1"/>
</dbReference>
<feature type="binding site" evidence="5">
    <location>
        <position position="352"/>
    </location>
    <ligand>
        <name>S-adenosyl-L-methionine</name>
        <dbReference type="ChEBI" id="CHEBI:59789"/>
    </ligand>
</feature>
<feature type="binding site" evidence="5">
    <location>
        <position position="309"/>
    </location>
    <ligand>
        <name>S-adenosyl-L-methionine</name>
        <dbReference type="ChEBI" id="CHEBI:59789"/>
    </ligand>
</feature>
<organism evidence="7 8">
    <name type="scientific">Urbifossiella limnaea</name>
    <dbReference type="NCBI Taxonomy" id="2528023"/>
    <lineage>
        <taxon>Bacteria</taxon>
        <taxon>Pseudomonadati</taxon>
        <taxon>Planctomycetota</taxon>
        <taxon>Planctomycetia</taxon>
        <taxon>Gemmatales</taxon>
        <taxon>Gemmataceae</taxon>
        <taxon>Urbifossiella</taxon>
    </lineage>
</organism>
<dbReference type="GO" id="GO:0001510">
    <property type="term" value="P:RNA methylation"/>
    <property type="evidence" value="ECO:0007669"/>
    <property type="project" value="InterPro"/>
</dbReference>
<dbReference type="InterPro" id="IPR049560">
    <property type="entry name" value="MeTrfase_RsmB-F_NOP2_cat"/>
</dbReference>
<dbReference type="Pfam" id="PF01029">
    <property type="entry name" value="NusB"/>
    <property type="match status" value="1"/>
</dbReference>
<evidence type="ECO:0000256" key="3">
    <source>
        <dbReference type="ARBA" id="ARBA00022691"/>
    </source>
</evidence>
<comment type="caution">
    <text evidence="5">Lacks conserved residue(s) required for the propagation of feature annotation.</text>
</comment>
<dbReference type="EMBL" id="CP036273">
    <property type="protein sequence ID" value="QDU22529.1"/>
    <property type="molecule type" value="Genomic_DNA"/>
</dbReference>
<evidence type="ECO:0000256" key="1">
    <source>
        <dbReference type="ARBA" id="ARBA00022603"/>
    </source>
</evidence>
<feature type="active site" description="Nucleophile" evidence="5">
    <location>
        <position position="405"/>
    </location>
</feature>